<accession>A0A316YPF4</accession>
<evidence type="ECO:0000313" key="2">
    <source>
        <dbReference type="Proteomes" id="UP000245768"/>
    </source>
</evidence>
<sequence>MVSNPQDCHRHTADVPVFIFLAHWGITTCDSAYMSLVGMQSYQAICRRRIPATLTL</sequence>
<name>A0A316YPF4_9BASI</name>
<gene>
    <name evidence="1" type="ORF">FA10DRAFT_265279</name>
</gene>
<dbReference type="InParanoid" id="A0A316YPF4"/>
<reference evidence="1 2" key="1">
    <citation type="journal article" date="2018" name="Mol. Biol. Evol.">
        <title>Broad Genomic Sampling Reveals a Smut Pathogenic Ancestry of the Fungal Clade Ustilaginomycotina.</title>
        <authorList>
            <person name="Kijpornyongpan T."/>
            <person name="Mondo S.J."/>
            <person name="Barry K."/>
            <person name="Sandor L."/>
            <person name="Lee J."/>
            <person name="Lipzen A."/>
            <person name="Pangilinan J."/>
            <person name="LaButti K."/>
            <person name="Hainaut M."/>
            <person name="Henrissat B."/>
            <person name="Grigoriev I.V."/>
            <person name="Spatafora J.W."/>
            <person name="Aime M.C."/>
        </authorList>
    </citation>
    <scope>NUCLEOTIDE SEQUENCE [LARGE SCALE GENOMIC DNA]</scope>
    <source>
        <strain evidence="1 2">MCA 4198</strain>
    </source>
</reference>
<dbReference type="RefSeq" id="XP_025378618.1">
    <property type="nucleotide sequence ID" value="XM_025520991.1"/>
</dbReference>
<dbReference type="EMBL" id="KZ819635">
    <property type="protein sequence ID" value="PWN91420.1"/>
    <property type="molecule type" value="Genomic_DNA"/>
</dbReference>
<dbReference type="AlphaFoldDB" id="A0A316YPF4"/>
<evidence type="ECO:0000313" key="1">
    <source>
        <dbReference type="EMBL" id="PWN91420.1"/>
    </source>
</evidence>
<proteinExistence type="predicted"/>
<dbReference type="GeneID" id="37042907"/>
<protein>
    <submittedName>
        <fullName evidence="1">Uncharacterized protein</fullName>
    </submittedName>
</protein>
<keyword evidence="2" id="KW-1185">Reference proteome</keyword>
<dbReference type="Proteomes" id="UP000245768">
    <property type="component" value="Unassembled WGS sequence"/>
</dbReference>
<organism evidence="1 2">
    <name type="scientific">Acaromyces ingoldii</name>
    <dbReference type="NCBI Taxonomy" id="215250"/>
    <lineage>
        <taxon>Eukaryota</taxon>
        <taxon>Fungi</taxon>
        <taxon>Dikarya</taxon>
        <taxon>Basidiomycota</taxon>
        <taxon>Ustilaginomycotina</taxon>
        <taxon>Exobasidiomycetes</taxon>
        <taxon>Exobasidiales</taxon>
        <taxon>Cryptobasidiaceae</taxon>
        <taxon>Acaromyces</taxon>
    </lineage>
</organism>